<reference evidence="9 10" key="1">
    <citation type="journal article" date="2019" name="Int. J. Syst. Evol. Microbiol.">
        <title>The Global Catalogue of Microorganisms (GCM) 10K type strain sequencing project: providing services to taxonomists for standard genome sequencing and annotation.</title>
        <authorList>
            <consortium name="The Broad Institute Genomics Platform"/>
            <consortium name="The Broad Institute Genome Sequencing Center for Infectious Disease"/>
            <person name="Wu L."/>
            <person name="Ma J."/>
        </authorList>
    </citation>
    <scope>NUCLEOTIDE SEQUENCE [LARGE SCALE GENOMIC DNA]</scope>
    <source>
        <strain evidence="9 10">JCM 30072</strain>
    </source>
</reference>
<keyword evidence="4 7" id="KW-1133">Transmembrane helix</keyword>
<dbReference type="AlphaFoldDB" id="A0ABD5W7Z4"/>
<keyword evidence="3 7" id="KW-0812">Transmembrane</keyword>
<accession>A0ABD5W7Z4</accession>
<feature type="region of interest" description="Disordered" evidence="6">
    <location>
        <begin position="446"/>
        <end position="507"/>
    </location>
</feature>
<evidence type="ECO:0000256" key="6">
    <source>
        <dbReference type="SAM" id="MobiDB-lite"/>
    </source>
</evidence>
<evidence type="ECO:0000313" key="9">
    <source>
        <dbReference type="EMBL" id="MFC7058837.1"/>
    </source>
</evidence>
<comment type="subcellular location">
    <subcellularLocation>
        <location evidence="1">Cell membrane</location>
        <topology evidence="1">Multi-pass membrane protein</topology>
    </subcellularLocation>
</comment>
<dbReference type="GO" id="GO:0005886">
    <property type="term" value="C:plasma membrane"/>
    <property type="evidence" value="ECO:0007669"/>
    <property type="project" value="UniProtKB-SubCell"/>
</dbReference>
<dbReference type="SUPFAM" id="SSF82866">
    <property type="entry name" value="Multidrug efflux transporter AcrB transmembrane domain"/>
    <property type="match status" value="1"/>
</dbReference>
<keyword evidence="2" id="KW-1003">Cell membrane</keyword>
<dbReference type="InterPro" id="IPR050545">
    <property type="entry name" value="Mycobact_MmpL"/>
</dbReference>
<feature type="transmembrane region" description="Helical" evidence="7">
    <location>
        <begin position="264"/>
        <end position="284"/>
    </location>
</feature>
<evidence type="ECO:0000256" key="5">
    <source>
        <dbReference type="ARBA" id="ARBA00023136"/>
    </source>
</evidence>
<dbReference type="InterPro" id="IPR000731">
    <property type="entry name" value="SSD"/>
</dbReference>
<evidence type="ECO:0000256" key="1">
    <source>
        <dbReference type="ARBA" id="ARBA00004651"/>
    </source>
</evidence>
<gene>
    <name evidence="9" type="ORF">ACFQQG_12535</name>
</gene>
<dbReference type="PANTHER" id="PTHR33406">
    <property type="entry name" value="MEMBRANE PROTEIN MJ1562-RELATED"/>
    <property type="match status" value="1"/>
</dbReference>
<feature type="transmembrane region" description="Helical" evidence="7">
    <location>
        <begin position="364"/>
        <end position="386"/>
    </location>
</feature>
<feature type="compositionally biased region" description="Polar residues" evidence="6">
    <location>
        <begin position="479"/>
        <end position="507"/>
    </location>
</feature>
<dbReference type="Pfam" id="PF03176">
    <property type="entry name" value="MMPL"/>
    <property type="match status" value="1"/>
</dbReference>
<dbReference type="PANTHER" id="PTHR33406:SF13">
    <property type="entry name" value="MEMBRANE PROTEIN YDFJ"/>
    <property type="match status" value="1"/>
</dbReference>
<name>A0ABD5W7Z4_9EURY</name>
<feature type="transmembrane region" description="Helical" evidence="7">
    <location>
        <begin position="290"/>
        <end position="311"/>
    </location>
</feature>
<evidence type="ECO:0000313" key="10">
    <source>
        <dbReference type="Proteomes" id="UP001596445"/>
    </source>
</evidence>
<comment type="caution">
    <text evidence="9">The sequence shown here is derived from an EMBL/GenBank/DDBJ whole genome shotgun (WGS) entry which is preliminary data.</text>
</comment>
<evidence type="ECO:0000256" key="3">
    <source>
        <dbReference type="ARBA" id="ARBA00022692"/>
    </source>
</evidence>
<evidence type="ECO:0000256" key="2">
    <source>
        <dbReference type="ARBA" id="ARBA00022475"/>
    </source>
</evidence>
<feature type="domain" description="SSD" evidence="8">
    <location>
        <begin position="264"/>
        <end position="389"/>
    </location>
</feature>
<feature type="transmembrane region" description="Helical" evidence="7">
    <location>
        <begin position="12"/>
        <end position="35"/>
    </location>
</feature>
<organism evidence="9 10">
    <name type="scientific">Halovenus salina</name>
    <dbReference type="NCBI Taxonomy" id="1510225"/>
    <lineage>
        <taxon>Archaea</taxon>
        <taxon>Methanobacteriati</taxon>
        <taxon>Methanobacteriota</taxon>
        <taxon>Stenosarchaea group</taxon>
        <taxon>Halobacteria</taxon>
        <taxon>Halobacteriales</taxon>
        <taxon>Haloarculaceae</taxon>
        <taxon>Halovenus</taxon>
    </lineage>
</organism>
<dbReference type="Gene3D" id="1.20.1640.10">
    <property type="entry name" value="Multidrug efflux transporter AcrB transmembrane domain"/>
    <property type="match status" value="1"/>
</dbReference>
<keyword evidence="10" id="KW-1185">Reference proteome</keyword>
<evidence type="ECO:0000259" key="8">
    <source>
        <dbReference type="PROSITE" id="PS50156"/>
    </source>
</evidence>
<dbReference type="InterPro" id="IPR004869">
    <property type="entry name" value="MMPL_dom"/>
</dbReference>
<dbReference type="PROSITE" id="PS50156">
    <property type="entry name" value="SSD"/>
    <property type="match status" value="1"/>
</dbReference>
<feature type="transmembrane region" description="Helical" evidence="7">
    <location>
        <begin position="332"/>
        <end position="352"/>
    </location>
</feature>
<keyword evidence="5 7" id="KW-0472">Membrane</keyword>
<evidence type="ECO:0000256" key="4">
    <source>
        <dbReference type="ARBA" id="ARBA00022989"/>
    </source>
</evidence>
<dbReference type="Proteomes" id="UP001596445">
    <property type="component" value="Unassembled WGS sequence"/>
</dbReference>
<evidence type="ECO:0000256" key="7">
    <source>
        <dbReference type="SAM" id="Phobius"/>
    </source>
</evidence>
<feature type="transmembrane region" description="Helical" evidence="7">
    <location>
        <begin position="240"/>
        <end position="257"/>
    </location>
</feature>
<dbReference type="EMBL" id="JBHSZI010000001">
    <property type="protein sequence ID" value="MFC7058837.1"/>
    <property type="molecule type" value="Genomic_DNA"/>
</dbReference>
<feature type="compositionally biased region" description="Polar residues" evidence="6">
    <location>
        <begin position="454"/>
        <end position="471"/>
    </location>
</feature>
<protein>
    <submittedName>
        <fullName evidence="9">MMPL family transporter</fullName>
    </submittedName>
</protein>
<sequence length="507" mass="54554">MIQRFLRRAAGFVTEHNVIVLLVMVLLTGGIMAGIPQLNTSSQSGGTASQFDDIDRVQKSQYIDDAYSKAVVKGSTREVEPVYVWNEDGNALSKESLLAGLRYQQRVTENETVQAALHDDGVRGIENLVATQSAGSSASLDDQIQALESMSEAEVETAIGQLLDENPQAGQFLPADHEGTTSSDRRTLVVLDTAGDSPQEDAETVLYETATEYEDDGFFVLSSNAYSEASSHFFGEMVELVLPITLALILFILAFAYRDLVDVVVGMAGVILSVLWTFGLLGWLGVEAGVIMIIPVVLIAGLSIDFGFHVFNRYREERGPGEGIRKPMARGLSLVATALILVTATAAIGFLANLANPLPSIRDIGITVTLGVVSALGIFVTAVPALKVSIDRTFERIGLDRRKARWDTARICGRCSKKRSPSPGAGLPSCWCSRYSLPLGAVWPGHSSTKRATSRPTATSQSGNSNCQSRWAGSRPRYSHSNATSGRSTSLQTPTTPSNPRYSSKTT</sequence>
<dbReference type="RefSeq" id="WP_382185781.1">
    <property type="nucleotide sequence ID" value="NZ_JBHSZI010000001.1"/>
</dbReference>
<proteinExistence type="predicted"/>